<feature type="transmembrane region" description="Helical" evidence="1">
    <location>
        <begin position="146"/>
        <end position="170"/>
    </location>
</feature>
<keyword evidence="1" id="KW-0812">Transmembrane</keyword>
<sequence>MITTHPAPQRLSLLDRFDALPWHLFLLILFTVRWPLVVLGSIIAHRIFAPPNIADPFADMDPFLFFVYGVFISPFVETVIECTLPYALMRKLRGDRFNITRPWSFMVVSAVIMVALHPIAIAIFPAFITGFIYAYGYARFARETTLAAIILITALHGFSNLVGITVYWLVIGM</sequence>
<accession>A0ABV4U2Q5</accession>
<keyword evidence="1" id="KW-1133">Transmembrane helix</keyword>
<keyword evidence="1" id="KW-0472">Membrane</keyword>
<evidence type="ECO:0000313" key="3">
    <source>
        <dbReference type="Proteomes" id="UP001575105"/>
    </source>
</evidence>
<keyword evidence="3" id="KW-1185">Reference proteome</keyword>
<feature type="transmembrane region" description="Helical" evidence="1">
    <location>
        <begin position="20"/>
        <end position="43"/>
    </location>
</feature>
<proteinExistence type="predicted"/>
<dbReference type="EMBL" id="JBGUBD010000003">
    <property type="protein sequence ID" value="MFA9477868.1"/>
    <property type="molecule type" value="Genomic_DNA"/>
</dbReference>
<feature type="transmembrane region" description="Helical" evidence="1">
    <location>
        <begin position="105"/>
        <end position="134"/>
    </location>
</feature>
<evidence type="ECO:0000313" key="2">
    <source>
        <dbReference type="EMBL" id="MFA9477868.1"/>
    </source>
</evidence>
<reference evidence="2 3" key="1">
    <citation type="submission" date="2024-08" db="EMBL/GenBank/DDBJ databases">
        <title>Whole-genome sequencing of halo(alkali)philic microorganisms from hypersaline lakes.</title>
        <authorList>
            <person name="Sorokin D.Y."/>
            <person name="Merkel A.Y."/>
            <person name="Messina E."/>
            <person name="Yakimov M."/>
        </authorList>
    </citation>
    <scope>NUCLEOTIDE SEQUENCE [LARGE SCALE GENOMIC DNA]</scope>
    <source>
        <strain evidence="2 3">AB-hyl4</strain>
    </source>
</reference>
<protein>
    <recommendedName>
        <fullName evidence="4">CAAX prenyl protease-like protein</fullName>
    </recommendedName>
</protein>
<feature type="transmembrane region" description="Helical" evidence="1">
    <location>
        <begin position="63"/>
        <end position="84"/>
    </location>
</feature>
<organism evidence="2 3">
    <name type="scientific">Natronomicrosphaera hydrolytica</name>
    <dbReference type="NCBI Taxonomy" id="3242702"/>
    <lineage>
        <taxon>Bacteria</taxon>
        <taxon>Pseudomonadati</taxon>
        <taxon>Planctomycetota</taxon>
        <taxon>Phycisphaerae</taxon>
        <taxon>Phycisphaerales</taxon>
        <taxon>Phycisphaeraceae</taxon>
        <taxon>Natronomicrosphaera</taxon>
    </lineage>
</organism>
<evidence type="ECO:0000256" key="1">
    <source>
        <dbReference type="SAM" id="Phobius"/>
    </source>
</evidence>
<evidence type="ECO:0008006" key="4">
    <source>
        <dbReference type="Google" id="ProtNLM"/>
    </source>
</evidence>
<dbReference type="RefSeq" id="WP_425344793.1">
    <property type="nucleotide sequence ID" value="NZ_JBGUBD010000003.1"/>
</dbReference>
<gene>
    <name evidence="2" type="ORF">ACERK3_06110</name>
</gene>
<comment type="caution">
    <text evidence="2">The sequence shown here is derived from an EMBL/GenBank/DDBJ whole genome shotgun (WGS) entry which is preliminary data.</text>
</comment>
<name>A0ABV4U2Q5_9BACT</name>
<dbReference type="Proteomes" id="UP001575105">
    <property type="component" value="Unassembled WGS sequence"/>
</dbReference>